<evidence type="ECO:0000313" key="2">
    <source>
        <dbReference type="EMBL" id="VDP62632.1"/>
    </source>
</evidence>
<reference evidence="2" key="1">
    <citation type="submission" date="2018-11" db="EMBL/GenBank/DDBJ databases">
        <authorList>
            <consortium name="Pathogen Informatics"/>
        </authorList>
    </citation>
    <scope>NUCLEOTIDE SEQUENCE [LARGE SCALE GENOMIC DNA]</scope>
</reference>
<sequence length="74" mass="8497">MEEAKSPSPAQVLVLHRRRRTRSRSADAKRFLRSAGRHALARPMFSRRSPNAIRTDGAISEQLPQSHRRHETLV</sequence>
<proteinExistence type="predicted"/>
<name>A0A3P8EEX7_HELPZ</name>
<feature type="compositionally biased region" description="Basic residues" evidence="1">
    <location>
        <begin position="31"/>
        <end position="40"/>
    </location>
</feature>
<feature type="region of interest" description="Disordered" evidence="1">
    <location>
        <begin position="1"/>
        <end position="74"/>
    </location>
</feature>
<dbReference type="EMBL" id="UZAH01042978">
    <property type="protein sequence ID" value="VDP62632.1"/>
    <property type="molecule type" value="Genomic_DNA"/>
</dbReference>
<gene>
    <name evidence="2" type="ORF">HPBE_LOCUS27313</name>
</gene>
<dbReference type="AlphaFoldDB" id="A0A3P8EEX7"/>
<protein>
    <submittedName>
        <fullName evidence="2">Uncharacterized protein</fullName>
    </submittedName>
</protein>
<accession>A0A3P8EEX7</accession>
<organism evidence="2">
    <name type="scientific">Heligmosomoides polygyrus</name>
    <name type="common">Parasitic roundworm</name>
    <dbReference type="NCBI Taxonomy" id="6339"/>
    <lineage>
        <taxon>Eukaryota</taxon>
        <taxon>Metazoa</taxon>
        <taxon>Ecdysozoa</taxon>
        <taxon>Nematoda</taxon>
        <taxon>Chromadorea</taxon>
        <taxon>Rhabditida</taxon>
        <taxon>Rhabditina</taxon>
        <taxon>Rhabditomorpha</taxon>
        <taxon>Strongyloidea</taxon>
        <taxon>Heligmosomidae</taxon>
        <taxon>Heligmosomoides</taxon>
    </lineage>
</organism>
<evidence type="ECO:0000256" key="1">
    <source>
        <dbReference type="SAM" id="MobiDB-lite"/>
    </source>
</evidence>